<dbReference type="InterPro" id="IPR001789">
    <property type="entry name" value="Sig_transdc_resp-reg_receiver"/>
</dbReference>
<dbReference type="InterPro" id="IPR003661">
    <property type="entry name" value="HisK_dim/P_dom"/>
</dbReference>
<comment type="caution">
    <text evidence="15">The sequence shown here is derived from an EMBL/GenBank/DDBJ whole genome shotgun (WGS) entry which is preliminary data.</text>
</comment>
<evidence type="ECO:0000256" key="10">
    <source>
        <dbReference type="SAM" id="Phobius"/>
    </source>
</evidence>
<dbReference type="GO" id="GO:0005524">
    <property type="term" value="F:ATP binding"/>
    <property type="evidence" value="ECO:0007669"/>
    <property type="project" value="UniProtKB-KW"/>
</dbReference>
<evidence type="ECO:0000256" key="1">
    <source>
        <dbReference type="ARBA" id="ARBA00000085"/>
    </source>
</evidence>
<dbReference type="Gene3D" id="3.30.450.40">
    <property type="match status" value="2"/>
</dbReference>
<dbReference type="InterPro" id="IPR003018">
    <property type="entry name" value="GAF"/>
</dbReference>
<dbReference type="FunFam" id="1.10.287.130:FF:000002">
    <property type="entry name" value="Two-component osmosensing histidine kinase"/>
    <property type="match status" value="1"/>
</dbReference>
<gene>
    <name evidence="15" type="ORF">KIK155_LOCUS19100</name>
    <name evidence="16" type="ORF">TOA249_LOCUS11941</name>
</gene>
<dbReference type="Pfam" id="PF00989">
    <property type="entry name" value="PAS"/>
    <property type="match status" value="1"/>
</dbReference>
<dbReference type="SMART" id="SM00086">
    <property type="entry name" value="PAC"/>
    <property type="match status" value="3"/>
</dbReference>
<dbReference type="GO" id="GO:0006355">
    <property type="term" value="P:regulation of DNA-templated transcription"/>
    <property type="evidence" value="ECO:0007669"/>
    <property type="project" value="InterPro"/>
</dbReference>
<dbReference type="InterPro" id="IPR000014">
    <property type="entry name" value="PAS"/>
</dbReference>
<comment type="catalytic activity">
    <reaction evidence="1">
        <text>ATP + protein L-histidine = ADP + protein N-phospho-L-histidine.</text>
        <dbReference type="EC" id="2.7.13.3"/>
    </reaction>
</comment>
<dbReference type="SUPFAM" id="SSF55874">
    <property type="entry name" value="ATPase domain of HSP90 chaperone/DNA topoisomerase II/histidine kinase"/>
    <property type="match status" value="1"/>
</dbReference>
<feature type="domain" description="PAS" evidence="13">
    <location>
        <begin position="680"/>
        <end position="727"/>
    </location>
</feature>
<evidence type="ECO:0000256" key="2">
    <source>
        <dbReference type="ARBA" id="ARBA00012438"/>
    </source>
</evidence>
<dbReference type="Pfam" id="PF02518">
    <property type="entry name" value="HATPase_c"/>
    <property type="match status" value="1"/>
</dbReference>
<keyword evidence="7" id="KW-0067">ATP-binding</keyword>
<dbReference type="PANTHER" id="PTHR45339:SF1">
    <property type="entry name" value="HYBRID SIGNAL TRANSDUCTION HISTIDINE KINASE J"/>
    <property type="match status" value="1"/>
</dbReference>
<dbReference type="InterPro" id="IPR004358">
    <property type="entry name" value="Sig_transdc_His_kin-like_C"/>
</dbReference>
<dbReference type="Pfam" id="PF08447">
    <property type="entry name" value="PAS_3"/>
    <property type="match status" value="1"/>
</dbReference>
<evidence type="ECO:0000313" key="16">
    <source>
        <dbReference type="EMBL" id="CAF4620817.1"/>
    </source>
</evidence>
<feature type="modified residue" description="4-aspartylphosphate" evidence="9">
    <location>
        <position position="1101"/>
    </location>
</feature>
<keyword evidence="8" id="KW-0902">Two-component regulatory system</keyword>
<dbReference type="PROSITE" id="PS50113">
    <property type="entry name" value="PAC"/>
    <property type="match status" value="2"/>
</dbReference>
<evidence type="ECO:0000256" key="3">
    <source>
        <dbReference type="ARBA" id="ARBA00022553"/>
    </source>
</evidence>
<feature type="domain" description="Response regulatory" evidence="12">
    <location>
        <begin position="1050"/>
        <end position="1168"/>
    </location>
</feature>
<dbReference type="PROSITE" id="PS50112">
    <property type="entry name" value="PAS"/>
    <property type="match status" value="3"/>
</dbReference>
<evidence type="ECO:0000256" key="4">
    <source>
        <dbReference type="ARBA" id="ARBA00022679"/>
    </source>
</evidence>
<dbReference type="EMBL" id="CAJNYV010003392">
    <property type="protein sequence ID" value="CAF3564184.1"/>
    <property type="molecule type" value="Genomic_DNA"/>
</dbReference>
<feature type="domain" description="Histidine kinase" evidence="11">
    <location>
        <begin position="798"/>
        <end position="1020"/>
    </location>
</feature>
<keyword evidence="10" id="KW-0472">Membrane</keyword>
<dbReference type="InterPro" id="IPR036890">
    <property type="entry name" value="HATPase_C_sf"/>
</dbReference>
<evidence type="ECO:0000259" key="12">
    <source>
        <dbReference type="PROSITE" id="PS50110"/>
    </source>
</evidence>
<dbReference type="SUPFAM" id="SSF52172">
    <property type="entry name" value="CheY-like"/>
    <property type="match status" value="1"/>
</dbReference>
<dbReference type="PROSITE" id="PS50110">
    <property type="entry name" value="RESPONSE_REGULATORY"/>
    <property type="match status" value="1"/>
</dbReference>
<dbReference type="SMART" id="SM00387">
    <property type="entry name" value="HATPase_c"/>
    <property type="match status" value="1"/>
</dbReference>
<dbReference type="SMART" id="SM00091">
    <property type="entry name" value="PAS"/>
    <property type="match status" value="3"/>
</dbReference>
<dbReference type="SUPFAM" id="SSF55785">
    <property type="entry name" value="PYP-like sensor domain (PAS domain)"/>
    <property type="match status" value="3"/>
</dbReference>
<organism evidence="15 17">
    <name type="scientific">Rotaria socialis</name>
    <dbReference type="NCBI Taxonomy" id="392032"/>
    <lineage>
        <taxon>Eukaryota</taxon>
        <taxon>Metazoa</taxon>
        <taxon>Spiralia</taxon>
        <taxon>Gnathifera</taxon>
        <taxon>Rotifera</taxon>
        <taxon>Eurotatoria</taxon>
        <taxon>Bdelloidea</taxon>
        <taxon>Philodinida</taxon>
        <taxon>Philodinidae</taxon>
        <taxon>Rotaria</taxon>
    </lineage>
</organism>
<dbReference type="CDD" id="cd00130">
    <property type="entry name" value="PAS"/>
    <property type="match status" value="3"/>
</dbReference>
<dbReference type="PRINTS" id="PR00344">
    <property type="entry name" value="BCTRLSENSOR"/>
</dbReference>
<dbReference type="Pfam" id="PF00072">
    <property type="entry name" value="Response_reg"/>
    <property type="match status" value="1"/>
</dbReference>
<dbReference type="Gene3D" id="3.30.450.20">
    <property type="entry name" value="PAS domain"/>
    <property type="match status" value="3"/>
</dbReference>
<feature type="domain" description="PAS" evidence="13">
    <location>
        <begin position="173"/>
        <end position="243"/>
    </location>
</feature>
<evidence type="ECO:0000256" key="9">
    <source>
        <dbReference type="PROSITE-ProRule" id="PRU00169"/>
    </source>
</evidence>
<dbReference type="Proteomes" id="UP000663865">
    <property type="component" value="Unassembled WGS sequence"/>
</dbReference>
<dbReference type="SMART" id="SM00448">
    <property type="entry name" value="REC"/>
    <property type="match status" value="1"/>
</dbReference>
<dbReference type="FunFam" id="3.30.565.10:FF:000010">
    <property type="entry name" value="Sensor histidine kinase RcsC"/>
    <property type="match status" value="1"/>
</dbReference>
<evidence type="ECO:0000256" key="5">
    <source>
        <dbReference type="ARBA" id="ARBA00022741"/>
    </source>
</evidence>
<accession>A0A818KUC0</accession>
<reference evidence="15" key="1">
    <citation type="submission" date="2021-02" db="EMBL/GenBank/DDBJ databases">
        <authorList>
            <person name="Nowell W R."/>
        </authorList>
    </citation>
    <scope>NUCLEOTIDE SEQUENCE</scope>
</reference>
<dbReference type="InterPro" id="IPR011006">
    <property type="entry name" value="CheY-like_superfamily"/>
</dbReference>
<dbReference type="Proteomes" id="UP000663838">
    <property type="component" value="Unassembled WGS sequence"/>
</dbReference>
<keyword evidence="10" id="KW-1133">Transmembrane helix</keyword>
<dbReference type="Gene3D" id="3.40.50.2300">
    <property type="match status" value="1"/>
</dbReference>
<keyword evidence="4" id="KW-0808">Transferase</keyword>
<dbReference type="SUPFAM" id="SSF55781">
    <property type="entry name" value="GAF domain-like"/>
    <property type="match status" value="2"/>
</dbReference>
<dbReference type="InterPro" id="IPR013655">
    <property type="entry name" value="PAS_fold_3"/>
</dbReference>
<feature type="domain" description="PAC" evidence="14">
    <location>
        <begin position="247"/>
        <end position="299"/>
    </location>
</feature>
<dbReference type="InterPro" id="IPR029016">
    <property type="entry name" value="GAF-like_dom_sf"/>
</dbReference>
<dbReference type="NCBIfam" id="TIGR00229">
    <property type="entry name" value="sensory_box"/>
    <property type="match status" value="3"/>
</dbReference>
<dbReference type="SMART" id="SM00388">
    <property type="entry name" value="HisKA"/>
    <property type="match status" value="1"/>
</dbReference>
<evidence type="ECO:0000256" key="7">
    <source>
        <dbReference type="ARBA" id="ARBA00022840"/>
    </source>
</evidence>
<dbReference type="EMBL" id="CAJOBS010000661">
    <property type="protein sequence ID" value="CAF4620817.1"/>
    <property type="molecule type" value="Genomic_DNA"/>
</dbReference>
<dbReference type="InterPro" id="IPR035965">
    <property type="entry name" value="PAS-like_dom_sf"/>
</dbReference>
<dbReference type="PANTHER" id="PTHR45339">
    <property type="entry name" value="HYBRID SIGNAL TRANSDUCTION HISTIDINE KINASE J"/>
    <property type="match status" value="1"/>
</dbReference>
<dbReference type="InterPro" id="IPR013767">
    <property type="entry name" value="PAS_fold"/>
</dbReference>
<feature type="domain" description="PAS" evidence="13">
    <location>
        <begin position="79"/>
        <end position="107"/>
    </location>
</feature>
<name>A0A818KUC0_9BILA</name>
<dbReference type="GO" id="GO:0000155">
    <property type="term" value="F:phosphorelay sensor kinase activity"/>
    <property type="evidence" value="ECO:0007669"/>
    <property type="project" value="InterPro"/>
</dbReference>
<dbReference type="CDD" id="cd17546">
    <property type="entry name" value="REC_hyHK_CKI1_RcsC-like"/>
    <property type="match status" value="1"/>
</dbReference>
<keyword evidence="6" id="KW-0418">Kinase</keyword>
<dbReference type="CDD" id="cd16922">
    <property type="entry name" value="HATPase_EvgS-ArcB-TorS-like"/>
    <property type="match status" value="1"/>
</dbReference>
<dbReference type="InterPro" id="IPR005467">
    <property type="entry name" value="His_kinase_dom"/>
</dbReference>
<dbReference type="Pfam" id="PF13426">
    <property type="entry name" value="PAS_9"/>
    <property type="match status" value="1"/>
</dbReference>
<keyword evidence="3 9" id="KW-0597">Phosphoprotein</keyword>
<dbReference type="InterPro" id="IPR036097">
    <property type="entry name" value="HisK_dim/P_sf"/>
</dbReference>
<dbReference type="PROSITE" id="PS50109">
    <property type="entry name" value="HIS_KIN"/>
    <property type="match status" value="1"/>
</dbReference>
<evidence type="ECO:0000313" key="17">
    <source>
        <dbReference type="Proteomes" id="UP000663865"/>
    </source>
</evidence>
<feature type="transmembrane region" description="Helical" evidence="10">
    <location>
        <begin position="39"/>
        <end position="58"/>
    </location>
</feature>
<protein>
    <recommendedName>
        <fullName evidence="2">histidine kinase</fullName>
        <ecNumber evidence="2">2.7.13.3</ecNumber>
    </recommendedName>
</protein>
<evidence type="ECO:0000259" key="13">
    <source>
        <dbReference type="PROSITE" id="PS50112"/>
    </source>
</evidence>
<dbReference type="Pfam" id="PF01590">
    <property type="entry name" value="GAF"/>
    <property type="match status" value="2"/>
</dbReference>
<evidence type="ECO:0000313" key="15">
    <source>
        <dbReference type="EMBL" id="CAF3564184.1"/>
    </source>
</evidence>
<evidence type="ECO:0000256" key="6">
    <source>
        <dbReference type="ARBA" id="ARBA00022777"/>
    </source>
</evidence>
<proteinExistence type="predicted"/>
<dbReference type="Gene3D" id="1.10.287.130">
    <property type="match status" value="1"/>
</dbReference>
<dbReference type="SUPFAM" id="SSF47384">
    <property type="entry name" value="Homodimeric domain of signal transducing histidine kinase"/>
    <property type="match status" value="1"/>
</dbReference>
<evidence type="ECO:0000259" key="11">
    <source>
        <dbReference type="PROSITE" id="PS50109"/>
    </source>
</evidence>
<dbReference type="AlphaFoldDB" id="A0A818KUC0"/>
<dbReference type="Gene3D" id="3.30.565.10">
    <property type="entry name" value="Histidine kinase-like ATPase, C-terminal domain"/>
    <property type="match status" value="1"/>
</dbReference>
<dbReference type="InterPro" id="IPR003594">
    <property type="entry name" value="HATPase_dom"/>
</dbReference>
<evidence type="ECO:0000259" key="14">
    <source>
        <dbReference type="PROSITE" id="PS50113"/>
    </source>
</evidence>
<dbReference type="InterPro" id="IPR000700">
    <property type="entry name" value="PAS-assoc_C"/>
</dbReference>
<dbReference type="InterPro" id="IPR001610">
    <property type="entry name" value="PAC"/>
</dbReference>
<dbReference type="EC" id="2.7.13.3" evidence="2"/>
<dbReference type="SMART" id="SM00065">
    <property type="entry name" value="GAF"/>
    <property type="match status" value="2"/>
</dbReference>
<keyword evidence="10" id="KW-0812">Transmembrane</keyword>
<dbReference type="CDD" id="cd00082">
    <property type="entry name" value="HisKA"/>
    <property type="match status" value="1"/>
</dbReference>
<sequence length="1170" mass="135429">MPPINLQLSFPINNKEYILNSLNVFDIYKFILEDFLFKYWFILLLFLILIIYISLIAIKARRKLIFANEIVNKGNTLTIATNKKGKLLFCSDQITEFLGYTKEEVMGFGFWNLTEDPDFIGEAYHENYVDNKFHIRKLKCKNGEYKFIQWKDRKFSENLIIGIGQDVTEQMYVQNQYKNLIENANDIIYETNLKGNYIFINKHTEVISGYSLDELYKKHFSEIIRDDYKEKVLSFYSIVNKDATKFPTLIFPVISKNGDSIWLSQNVSINRNEHNKITSFTVIARDVTPIKEIEIEKLRKERKLRTYNETLKEITLKKFLNHDNFEESVEKILQLVAKTVDVNRVSYWSYKTDYLSCENLFLYNQNKFESGTIIYKKDFPSYFKAIENEIQIVASDVATSEETKEFCADYFPKNNIKSLLDTPINLNGKLIGVLCLESDTKTKYWDNEDINFVRSIADVMTLSIETQKRLEAEQKLSYKNEMLSVITQITNKVLISKNNSEMFEGIIDSIGKVTKTERMSFFLNNESENTIEQKCRWTKESNGITELNPILIKVNQIAIPEVIEILKNNKPYHSIVKDIKDTATRKFLDKVNSKSILFLPIHVKSSFYGFIVFDDPNYERIWQIEEINTLLTLANNISSAIERNLNEAIILESEEKFRLLATNIPGTVHLTKYGEKWSKLYLNDEIENLTGYPKSDFIENKRYFIDLVHPDDLQIIHKKAEELENNKLKFHVIYRIINKEGICKWIEEFGEPILKNGVIENIVGIIIDITQRIEAEEAIKAKNYAEAANKAKSEFLANMSHEIRTPLNGIIGFTNLLKNTKLEDIQRNYMSTINESAHSLMEIINDILDFSKIESGKLELDIKKYNLKDIINQVIELVKYDSNKKNLELKLEISDNVPKYVWTDSLRIKQILINLLGNAIKFTEKGSVTLTIHSIESIENDNTKILFSVKDTGVGIKEEFKEEIFNAFSQGDNSTTRKFGGTGLGLSISNQLLRLMNSKLSLKSELNHGSEFSFEIILKTSNQNIENDVENIKVIFETSEKTDYGQENYKILIIEDNKINMLLAKTLVKQIIPNVTIIEAENGQIGIDKFNILHPDLILMDVQMPIMNGYEATKEIRKTKKGKHIPIIALTAGTIIGEKEKCLDAGMNDYTSKPIIREVLENILSKWIKN</sequence>
<evidence type="ECO:0000256" key="8">
    <source>
        <dbReference type="ARBA" id="ARBA00023012"/>
    </source>
</evidence>
<feature type="domain" description="PAC" evidence="14">
    <location>
        <begin position="730"/>
        <end position="781"/>
    </location>
</feature>
<dbReference type="Pfam" id="PF00512">
    <property type="entry name" value="HisKA"/>
    <property type="match status" value="1"/>
</dbReference>
<keyword evidence="5" id="KW-0547">Nucleotide-binding</keyword>